<dbReference type="SMART" id="SM00631">
    <property type="entry name" value="Zn_pept"/>
    <property type="match status" value="1"/>
</dbReference>
<keyword evidence="5" id="KW-0862">Zinc</keyword>
<dbReference type="PANTHER" id="PTHR11705">
    <property type="entry name" value="PROTEASE FAMILY M14 CARBOXYPEPTIDASE A,B"/>
    <property type="match status" value="1"/>
</dbReference>
<dbReference type="Gene3D" id="3.40.630.10">
    <property type="entry name" value="Zn peptidases"/>
    <property type="match status" value="1"/>
</dbReference>
<evidence type="ECO:0000256" key="3">
    <source>
        <dbReference type="ARBA" id="ARBA00022670"/>
    </source>
</evidence>
<dbReference type="SUPFAM" id="SSF53187">
    <property type="entry name" value="Zn-dependent exopeptidases"/>
    <property type="match status" value="1"/>
</dbReference>
<evidence type="ECO:0000256" key="4">
    <source>
        <dbReference type="ARBA" id="ARBA00022801"/>
    </source>
</evidence>
<keyword evidence="4" id="KW-0378">Hydrolase</keyword>
<keyword evidence="6" id="KW-0482">Metalloprotease</keyword>
<keyword evidence="3" id="KW-0645">Protease</keyword>
<protein>
    <submittedName>
        <fullName evidence="9">Peptidase M14</fullName>
    </submittedName>
</protein>
<feature type="active site" description="Proton donor/acceptor" evidence="7">
    <location>
        <position position="243"/>
    </location>
</feature>
<comment type="similarity">
    <text evidence="2 7">Belongs to the peptidase M14 family.</text>
</comment>
<feature type="domain" description="Peptidase M14" evidence="8">
    <location>
        <begin position="18"/>
        <end position="271"/>
    </location>
</feature>
<sequence>MKIEALKSLFKKHKELALSHRYITNKHIEPLLEKFDNSVWRETIGQSVLGKPIYGLKIGTGKKRVLMWSQMHGNESTTTKALFDLLNTLLANSSGVNDILESCTLYVIPILNPDGAEAYTRVNANEIDLNRDAQNLSQPESKVLRVVFNSFKPHFCYNLHGQRTIFSAGKRNKSAIVSFLSPAQDEGCTVTENRKVSMEIIAEMYRVLQELIPSHVGVYDDAFNLNCVGDTFQSENVPTILFEAGHYPGDYGREKTRELIYISYLSSLLYISKNEVTGAYYKPYFDIPENEKYFYDIIIRNAQFGTEKQDVAIQFQERLMGGRIQFIPKVVEIGDLNNFFGHKEIEVQGNEVKTVTGELLKIDSENVFVMIKNKKTSLISE</sequence>
<evidence type="ECO:0000313" key="10">
    <source>
        <dbReference type="Proteomes" id="UP000760545"/>
    </source>
</evidence>
<accession>A0ABX1DDU2</accession>
<proteinExistence type="inferred from homology"/>
<evidence type="ECO:0000256" key="5">
    <source>
        <dbReference type="ARBA" id="ARBA00022833"/>
    </source>
</evidence>
<comment type="cofactor">
    <cofactor evidence="1">
        <name>Zn(2+)</name>
        <dbReference type="ChEBI" id="CHEBI:29105"/>
    </cofactor>
</comment>
<evidence type="ECO:0000313" key="9">
    <source>
        <dbReference type="EMBL" id="NJX15183.1"/>
    </source>
</evidence>
<dbReference type="InterPro" id="IPR000834">
    <property type="entry name" value="Peptidase_M14"/>
</dbReference>
<comment type="caution">
    <text evidence="9">The sequence shown here is derived from an EMBL/GenBank/DDBJ whole genome shotgun (WGS) entry which is preliminary data.</text>
</comment>
<evidence type="ECO:0000256" key="1">
    <source>
        <dbReference type="ARBA" id="ARBA00001947"/>
    </source>
</evidence>
<reference evidence="9 10" key="1">
    <citation type="submission" date="2020-03" db="EMBL/GenBank/DDBJ databases">
        <title>Tamlana sp. nov, isolated from XXX.</title>
        <authorList>
            <person name="Cao W.R."/>
        </authorList>
    </citation>
    <scope>NUCLEOTIDE SEQUENCE [LARGE SCALE GENOMIC DNA]</scope>
    <source>
        <strain evidence="9 10">HST1-43</strain>
    </source>
</reference>
<evidence type="ECO:0000259" key="8">
    <source>
        <dbReference type="PROSITE" id="PS52035"/>
    </source>
</evidence>
<dbReference type="EMBL" id="JAAVJS010000007">
    <property type="protein sequence ID" value="NJX15183.1"/>
    <property type="molecule type" value="Genomic_DNA"/>
</dbReference>
<dbReference type="RefSeq" id="WP_167917429.1">
    <property type="nucleotide sequence ID" value="NZ_JAAVJS010000007.1"/>
</dbReference>
<dbReference type="PROSITE" id="PS52035">
    <property type="entry name" value="PEPTIDASE_M14"/>
    <property type="match status" value="1"/>
</dbReference>
<dbReference type="PANTHER" id="PTHR11705:SF143">
    <property type="entry name" value="SLL0236 PROTEIN"/>
    <property type="match status" value="1"/>
</dbReference>
<gene>
    <name evidence="9" type="ORF">HC176_06740</name>
</gene>
<keyword evidence="10" id="KW-1185">Reference proteome</keyword>
<evidence type="ECO:0000256" key="6">
    <source>
        <dbReference type="ARBA" id="ARBA00023049"/>
    </source>
</evidence>
<evidence type="ECO:0000256" key="2">
    <source>
        <dbReference type="ARBA" id="ARBA00005988"/>
    </source>
</evidence>
<name>A0ABX1DDU2_9FLAO</name>
<organism evidence="9 10">
    <name type="scientific">Tamlana crocina</name>
    <dbReference type="NCBI Taxonomy" id="393006"/>
    <lineage>
        <taxon>Bacteria</taxon>
        <taxon>Pseudomonadati</taxon>
        <taxon>Bacteroidota</taxon>
        <taxon>Flavobacteriia</taxon>
        <taxon>Flavobacteriales</taxon>
        <taxon>Flavobacteriaceae</taxon>
        <taxon>Tamlana</taxon>
    </lineage>
</organism>
<dbReference type="Pfam" id="PF00246">
    <property type="entry name" value="Peptidase_M14"/>
    <property type="match status" value="1"/>
</dbReference>
<evidence type="ECO:0000256" key="7">
    <source>
        <dbReference type="PROSITE-ProRule" id="PRU01379"/>
    </source>
</evidence>
<dbReference type="Proteomes" id="UP000760545">
    <property type="component" value="Unassembled WGS sequence"/>
</dbReference>